<dbReference type="AlphaFoldDB" id="A0A9P6B2Z6"/>
<evidence type="ECO:0000313" key="4">
    <source>
        <dbReference type="Proteomes" id="UP000886523"/>
    </source>
</evidence>
<gene>
    <name evidence="3" type="ORF">BS47DRAFT_1484164</name>
</gene>
<evidence type="ECO:0000259" key="2">
    <source>
        <dbReference type="Pfam" id="PF00085"/>
    </source>
</evidence>
<dbReference type="InterPro" id="IPR036249">
    <property type="entry name" value="Thioredoxin-like_sf"/>
</dbReference>
<dbReference type="OrthoDB" id="2121326at2759"/>
<evidence type="ECO:0000256" key="1">
    <source>
        <dbReference type="ARBA" id="ARBA00023157"/>
    </source>
</evidence>
<keyword evidence="4" id="KW-1185">Reference proteome</keyword>
<dbReference type="Gene3D" id="3.40.30.10">
    <property type="entry name" value="Glutaredoxin"/>
    <property type="match status" value="1"/>
</dbReference>
<sequence length="144" mass="15983">MSTLTDIASVKDLDAIIDDKEDKLTIIDFHATWYVFARLVPEVQILMMRAQFWNQVWSLYKAHSESEKYNEITFTRCDVDVAQDVAEKFGISAMPTFVLLKGKKVVSSVRGANPPALEQALNGLLKEGEGKSTASFPGQGQTLA</sequence>
<dbReference type="InterPro" id="IPR013766">
    <property type="entry name" value="Thioredoxin_domain"/>
</dbReference>
<protein>
    <recommendedName>
        <fullName evidence="2">Thioredoxin domain-containing protein</fullName>
    </recommendedName>
</protein>
<accession>A0A9P6B2Z6</accession>
<dbReference type="CDD" id="cd02947">
    <property type="entry name" value="TRX_family"/>
    <property type="match status" value="1"/>
</dbReference>
<proteinExistence type="predicted"/>
<organism evidence="3 4">
    <name type="scientific">Hydnum rufescens UP504</name>
    <dbReference type="NCBI Taxonomy" id="1448309"/>
    <lineage>
        <taxon>Eukaryota</taxon>
        <taxon>Fungi</taxon>
        <taxon>Dikarya</taxon>
        <taxon>Basidiomycota</taxon>
        <taxon>Agaricomycotina</taxon>
        <taxon>Agaricomycetes</taxon>
        <taxon>Cantharellales</taxon>
        <taxon>Hydnaceae</taxon>
        <taxon>Hydnum</taxon>
    </lineage>
</organism>
<dbReference type="EMBL" id="MU128944">
    <property type="protein sequence ID" value="KAF9516000.1"/>
    <property type="molecule type" value="Genomic_DNA"/>
</dbReference>
<dbReference type="PANTHER" id="PTHR46115">
    <property type="entry name" value="THIOREDOXIN-LIKE PROTEIN 1"/>
    <property type="match status" value="1"/>
</dbReference>
<reference evidence="3" key="1">
    <citation type="journal article" date="2020" name="Nat. Commun.">
        <title>Large-scale genome sequencing of mycorrhizal fungi provides insights into the early evolution of symbiotic traits.</title>
        <authorList>
            <person name="Miyauchi S."/>
            <person name="Kiss E."/>
            <person name="Kuo A."/>
            <person name="Drula E."/>
            <person name="Kohler A."/>
            <person name="Sanchez-Garcia M."/>
            <person name="Morin E."/>
            <person name="Andreopoulos B."/>
            <person name="Barry K.W."/>
            <person name="Bonito G."/>
            <person name="Buee M."/>
            <person name="Carver A."/>
            <person name="Chen C."/>
            <person name="Cichocki N."/>
            <person name="Clum A."/>
            <person name="Culley D."/>
            <person name="Crous P.W."/>
            <person name="Fauchery L."/>
            <person name="Girlanda M."/>
            <person name="Hayes R.D."/>
            <person name="Keri Z."/>
            <person name="LaButti K."/>
            <person name="Lipzen A."/>
            <person name="Lombard V."/>
            <person name="Magnuson J."/>
            <person name="Maillard F."/>
            <person name="Murat C."/>
            <person name="Nolan M."/>
            <person name="Ohm R.A."/>
            <person name="Pangilinan J."/>
            <person name="Pereira M.F."/>
            <person name="Perotto S."/>
            <person name="Peter M."/>
            <person name="Pfister S."/>
            <person name="Riley R."/>
            <person name="Sitrit Y."/>
            <person name="Stielow J.B."/>
            <person name="Szollosi G."/>
            <person name="Zifcakova L."/>
            <person name="Stursova M."/>
            <person name="Spatafora J.W."/>
            <person name="Tedersoo L."/>
            <person name="Vaario L.M."/>
            <person name="Yamada A."/>
            <person name="Yan M."/>
            <person name="Wang P."/>
            <person name="Xu J."/>
            <person name="Bruns T."/>
            <person name="Baldrian P."/>
            <person name="Vilgalys R."/>
            <person name="Dunand C."/>
            <person name="Henrissat B."/>
            <person name="Grigoriev I.V."/>
            <person name="Hibbett D."/>
            <person name="Nagy L.G."/>
            <person name="Martin F.M."/>
        </authorList>
    </citation>
    <scope>NUCLEOTIDE SEQUENCE</scope>
    <source>
        <strain evidence="3">UP504</strain>
    </source>
</reference>
<evidence type="ECO:0000313" key="3">
    <source>
        <dbReference type="EMBL" id="KAF9516000.1"/>
    </source>
</evidence>
<name>A0A9P6B2Z6_9AGAM</name>
<dbReference type="SUPFAM" id="SSF52833">
    <property type="entry name" value="Thioredoxin-like"/>
    <property type="match status" value="1"/>
</dbReference>
<comment type="caution">
    <text evidence="3">The sequence shown here is derived from an EMBL/GenBank/DDBJ whole genome shotgun (WGS) entry which is preliminary data.</text>
</comment>
<dbReference type="Pfam" id="PF00085">
    <property type="entry name" value="Thioredoxin"/>
    <property type="match status" value="1"/>
</dbReference>
<keyword evidence="1" id="KW-1015">Disulfide bond</keyword>
<feature type="domain" description="Thioredoxin" evidence="2">
    <location>
        <begin position="17"/>
        <end position="121"/>
    </location>
</feature>
<dbReference type="Proteomes" id="UP000886523">
    <property type="component" value="Unassembled WGS sequence"/>
</dbReference>